<reference evidence="2" key="1">
    <citation type="journal article" date="2022" name="Front. Microbiol.">
        <title>New perspectives on an old grouping: The genomic and phenotypic variability of Oxalobacter formigenes and the implications for calcium oxalate stone prevention.</title>
        <authorList>
            <person name="Chmiel J.A."/>
            <person name="Carr C."/>
            <person name="Stuivenberg G.A."/>
            <person name="Venema R."/>
            <person name="Chanyi R.M."/>
            <person name="Al K.F."/>
            <person name="Giguere D."/>
            <person name="Say H."/>
            <person name="Akouris P.P."/>
            <person name="Dominguez Romero S.A."/>
            <person name="Kwong A."/>
            <person name="Tai V."/>
            <person name="Koval S.F."/>
            <person name="Razvi H."/>
            <person name="Bjazevic J."/>
            <person name="Burton J.P."/>
        </authorList>
    </citation>
    <scope>NUCLEOTIDE SEQUENCE</scope>
    <source>
        <strain evidence="2">WoOx3</strain>
    </source>
</reference>
<dbReference type="SMART" id="SM00829">
    <property type="entry name" value="PKS_ER"/>
    <property type="match status" value="1"/>
</dbReference>
<dbReference type="PANTHER" id="PTHR43677:SF1">
    <property type="entry name" value="ACRYLYL-COA REDUCTASE ACUI-RELATED"/>
    <property type="match status" value="1"/>
</dbReference>
<dbReference type="Proteomes" id="UP001156215">
    <property type="component" value="Chromosome"/>
</dbReference>
<dbReference type="InterPro" id="IPR011032">
    <property type="entry name" value="GroES-like_sf"/>
</dbReference>
<name>A0A9E9LXN8_9BURK</name>
<evidence type="ECO:0000259" key="1">
    <source>
        <dbReference type="SMART" id="SM00829"/>
    </source>
</evidence>
<dbReference type="InterPro" id="IPR020843">
    <property type="entry name" value="ER"/>
</dbReference>
<keyword evidence="3" id="KW-1185">Reference proteome</keyword>
<dbReference type="RefSeq" id="WP_269309183.1">
    <property type="nucleotide sequence ID" value="NZ_CP098242.1"/>
</dbReference>
<proteinExistence type="predicted"/>
<dbReference type="InterPro" id="IPR036291">
    <property type="entry name" value="NAD(P)-bd_dom_sf"/>
</dbReference>
<dbReference type="InterPro" id="IPR013149">
    <property type="entry name" value="ADH-like_C"/>
</dbReference>
<dbReference type="PANTHER" id="PTHR43677">
    <property type="entry name" value="SHORT-CHAIN DEHYDROGENASE/REDUCTASE"/>
    <property type="match status" value="1"/>
</dbReference>
<dbReference type="InterPro" id="IPR014188">
    <property type="entry name" value="Acrylyl-CoA_reductase_AcuI"/>
</dbReference>
<dbReference type="CDD" id="cd08288">
    <property type="entry name" value="MDR_yhdh"/>
    <property type="match status" value="1"/>
</dbReference>
<evidence type="ECO:0000313" key="2">
    <source>
        <dbReference type="EMBL" id="WAW10181.1"/>
    </source>
</evidence>
<organism evidence="2 3">
    <name type="scientific">Oxalobacter vibrioformis</name>
    <dbReference type="NCBI Taxonomy" id="933080"/>
    <lineage>
        <taxon>Bacteria</taxon>
        <taxon>Pseudomonadati</taxon>
        <taxon>Pseudomonadota</taxon>
        <taxon>Betaproteobacteria</taxon>
        <taxon>Burkholderiales</taxon>
        <taxon>Oxalobacteraceae</taxon>
        <taxon>Oxalobacter</taxon>
    </lineage>
</organism>
<evidence type="ECO:0000313" key="3">
    <source>
        <dbReference type="Proteomes" id="UP001156215"/>
    </source>
</evidence>
<dbReference type="NCBIfam" id="TIGR02823">
    <property type="entry name" value="oxido_YhdH"/>
    <property type="match status" value="1"/>
</dbReference>
<dbReference type="InterPro" id="IPR051397">
    <property type="entry name" value="Zn-ADH-like_protein"/>
</dbReference>
<feature type="domain" description="Enoyl reductase (ER)" evidence="1">
    <location>
        <begin position="14"/>
        <end position="324"/>
    </location>
</feature>
<gene>
    <name evidence="2" type="ORF">NB640_00460</name>
</gene>
<dbReference type="Gene3D" id="3.90.180.10">
    <property type="entry name" value="Medium-chain alcohol dehydrogenases, catalytic domain"/>
    <property type="match status" value="1"/>
</dbReference>
<dbReference type="Pfam" id="PF08240">
    <property type="entry name" value="ADH_N"/>
    <property type="match status" value="1"/>
</dbReference>
<sequence>MFKALVIENDAQQGYRAELRDMDESHLPKGDVTVRVDYSSLNYKDGLAITGKKPIVRSFPMVPGIDFAGVVEESRNPAYRKGDMVFLNGWGLGETRWGGLAQKVRVNGEWLTRLPEKISAKDAMAIGTAGYTAMLAVMALEKNGITPDKGPVLVTGASGGVGSFATAFFSRLGYQVTASTGRPDSEYLVKKLGAAEIINRTTLSTRGNPLMKERWAGAIDSVGGQTLVSVCASIMYGGAVAACGMAESLDFPGSVAPFILRGISLAGIDSVKCPVEKRNAAWRRMAEIVDPVLLEEISHEIRLEEVLDTIPELMGGRIKGRVVVRVD</sequence>
<dbReference type="SUPFAM" id="SSF51735">
    <property type="entry name" value="NAD(P)-binding Rossmann-fold domains"/>
    <property type="match status" value="1"/>
</dbReference>
<dbReference type="Pfam" id="PF00107">
    <property type="entry name" value="ADH_zinc_N"/>
    <property type="match status" value="1"/>
</dbReference>
<accession>A0A9E9LXN8</accession>
<dbReference type="KEGG" id="ovb:NB640_00460"/>
<protein>
    <submittedName>
        <fullName evidence="2">Oxidoreductase</fullName>
    </submittedName>
</protein>
<dbReference type="EMBL" id="CP098242">
    <property type="protein sequence ID" value="WAW10181.1"/>
    <property type="molecule type" value="Genomic_DNA"/>
</dbReference>
<dbReference type="AlphaFoldDB" id="A0A9E9LXN8"/>
<dbReference type="SUPFAM" id="SSF50129">
    <property type="entry name" value="GroES-like"/>
    <property type="match status" value="1"/>
</dbReference>
<dbReference type="Gene3D" id="3.40.50.720">
    <property type="entry name" value="NAD(P)-binding Rossmann-like Domain"/>
    <property type="match status" value="1"/>
</dbReference>
<dbReference type="InterPro" id="IPR013154">
    <property type="entry name" value="ADH-like_N"/>
</dbReference>
<dbReference type="GO" id="GO:0043957">
    <property type="term" value="F:acryloyl-CoA reductase (NADPH) activity"/>
    <property type="evidence" value="ECO:0007669"/>
    <property type="project" value="TreeGrafter"/>
</dbReference>